<reference evidence="1 2" key="1">
    <citation type="submission" date="2024-06" db="EMBL/GenBank/DDBJ databases">
        <title>Sorghum-associated microbial communities from plants grown in Nebraska, USA.</title>
        <authorList>
            <person name="Schachtman D."/>
        </authorList>
    </citation>
    <scope>NUCLEOTIDE SEQUENCE [LARGE SCALE GENOMIC DNA]</scope>
    <source>
        <strain evidence="1 2">3552</strain>
    </source>
</reference>
<accession>A0ABV2P1Q5</accession>
<name>A0ABV2P1Q5_9MICC</name>
<keyword evidence="2" id="KW-1185">Reference proteome</keyword>
<evidence type="ECO:0000313" key="1">
    <source>
        <dbReference type="EMBL" id="MET4538622.1"/>
    </source>
</evidence>
<gene>
    <name evidence="1" type="ORF">ABIE37_000377</name>
</gene>
<organism evidence="1 2">
    <name type="scientific">Arthrobacter bambusae</name>
    <dbReference type="NCBI Taxonomy" id="1338426"/>
    <lineage>
        <taxon>Bacteria</taxon>
        <taxon>Bacillati</taxon>
        <taxon>Actinomycetota</taxon>
        <taxon>Actinomycetes</taxon>
        <taxon>Micrococcales</taxon>
        <taxon>Micrococcaceae</taxon>
        <taxon>Arthrobacter</taxon>
    </lineage>
</organism>
<dbReference type="EMBL" id="JBEPSN010000001">
    <property type="protein sequence ID" value="MET4538622.1"/>
    <property type="molecule type" value="Genomic_DNA"/>
</dbReference>
<sequence length="208" mass="22911">MPTTDVPGGRSCHDARCRLRHVIDEGGASTVSSDSSFWRVECHRVLSCSTDRRGSGLGGRGLILTGGFTRTKWYRPAGKLRRRQRRFPGAGYECAGTRQVFGVRPNKKEVWTMSTLSTSDRLVQPPDWPGFLTFPPLPSATKAWNPVRVPPRARHTPSSEGVFALTCVHSGWSGPSDTGRGVCLAPRVACLVVGERVQGRGWRALRWL</sequence>
<comment type="caution">
    <text evidence="1">The sequence shown here is derived from an EMBL/GenBank/DDBJ whole genome shotgun (WGS) entry which is preliminary data.</text>
</comment>
<protein>
    <submittedName>
        <fullName evidence="1">Uncharacterized protein</fullName>
    </submittedName>
</protein>
<proteinExistence type="predicted"/>
<dbReference type="Proteomes" id="UP001549307">
    <property type="component" value="Unassembled WGS sequence"/>
</dbReference>
<evidence type="ECO:0000313" key="2">
    <source>
        <dbReference type="Proteomes" id="UP001549307"/>
    </source>
</evidence>